<evidence type="ECO:0000259" key="2">
    <source>
        <dbReference type="Pfam" id="PF01757"/>
    </source>
</evidence>
<keyword evidence="1" id="KW-1133">Transmembrane helix</keyword>
<dbReference type="InterPro" id="IPR050879">
    <property type="entry name" value="Acyltransferase_3"/>
</dbReference>
<sequence length="347" mass="37310">MKTATSTISTSTSAIADRIEGFDLLRGLCAIAVAFYHILWWRDQVSLDGIGRYCVYVFFVLSGASMFIAYNHKFAQGYDAGKFIALRFLRLAPLLCMVLALTAGLALVKHQPVGHLIGDTLLNISFAFGLGNPGSTSAITGGWSLGIEFVFYLVFPVLLAATQSRAWLLMLVLSFVLQHVFVNRTLGGASLATAWVTYTQPLSFAFYFMAGCCIGRVIQSGAIRYSPLWVFGFAAAALPLLSVHSEDNLLGVNGVMLSLSATALALCSSGLPTPGFASTVADALGRLSYGVYLIHPLAFGVVNRLLMKQPTVVVALTTIAVSSVAALVLERYYEAPVRSGIRKLMRI</sequence>
<feature type="domain" description="Acyltransferase 3" evidence="2">
    <location>
        <begin position="20"/>
        <end position="323"/>
    </location>
</feature>
<dbReference type="RefSeq" id="WP_258815923.1">
    <property type="nucleotide sequence ID" value="NZ_JANUGW010000004.1"/>
</dbReference>
<keyword evidence="3" id="KW-0012">Acyltransferase</keyword>
<feature type="transmembrane region" description="Helical" evidence="1">
    <location>
        <begin position="166"/>
        <end position="182"/>
    </location>
</feature>
<keyword evidence="3" id="KW-0808">Transferase</keyword>
<gene>
    <name evidence="3" type="ORF">NX784_06895</name>
</gene>
<dbReference type="EMBL" id="JANUGW010000004">
    <property type="protein sequence ID" value="MCS0581314.1"/>
    <property type="molecule type" value="Genomic_DNA"/>
</dbReference>
<keyword evidence="1" id="KW-0472">Membrane</keyword>
<dbReference type="PANTHER" id="PTHR23028">
    <property type="entry name" value="ACETYLTRANSFERASE"/>
    <property type="match status" value="1"/>
</dbReference>
<dbReference type="Pfam" id="PF01757">
    <property type="entry name" value="Acyl_transf_3"/>
    <property type="match status" value="1"/>
</dbReference>
<feature type="transmembrane region" description="Helical" evidence="1">
    <location>
        <begin position="289"/>
        <end position="306"/>
    </location>
</feature>
<proteinExistence type="predicted"/>
<accession>A0ABT1ZNN3</accession>
<dbReference type="InterPro" id="IPR002656">
    <property type="entry name" value="Acyl_transf_3_dom"/>
</dbReference>
<dbReference type="GO" id="GO:0016746">
    <property type="term" value="F:acyltransferase activity"/>
    <property type="evidence" value="ECO:0007669"/>
    <property type="project" value="UniProtKB-KW"/>
</dbReference>
<feature type="transmembrane region" description="Helical" evidence="1">
    <location>
        <begin position="21"/>
        <end position="38"/>
    </location>
</feature>
<feature type="transmembrane region" description="Helical" evidence="1">
    <location>
        <begin position="202"/>
        <end position="218"/>
    </location>
</feature>
<comment type="caution">
    <text evidence="3">The sequence shown here is derived from an EMBL/GenBank/DDBJ whole genome shotgun (WGS) entry which is preliminary data.</text>
</comment>
<name>A0ABT1ZNN3_9BURK</name>
<evidence type="ECO:0000313" key="4">
    <source>
        <dbReference type="Proteomes" id="UP001204151"/>
    </source>
</evidence>
<evidence type="ECO:0000256" key="1">
    <source>
        <dbReference type="SAM" id="Phobius"/>
    </source>
</evidence>
<feature type="transmembrane region" description="Helical" evidence="1">
    <location>
        <begin position="312"/>
        <end position="333"/>
    </location>
</feature>
<feature type="transmembrane region" description="Helical" evidence="1">
    <location>
        <begin position="138"/>
        <end position="159"/>
    </location>
</feature>
<keyword evidence="4" id="KW-1185">Reference proteome</keyword>
<keyword evidence="1" id="KW-0812">Transmembrane</keyword>
<feature type="transmembrane region" description="Helical" evidence="1">
    <location>
        <begin position="91"/>
        <end position="108"/>
    </location>
</feature>
<reference evidence="3 4" key="1">
    <citation type="submission" date="2022-08" db="EMBL/GenBank/DDBJ databases">
        <title>Reclassification of Massilia species as members of the genera Telluria, Duganella, Pseudoduganella, Mokoshia gen. nov. and Zemynaea gen. nov. using orthogonal and non-orthogonal genome-based approaches.</title>
        <authorList>
            <person name="Bowman J.P."/>
        </authorList>
    </citation>
    <scope>NUCLEOTIDE SEQUENCE [LARGE SCALE GENOMIC DNA]</scope>
    <source>
        <strain evidence="3 4">JCM 31316</strain>
    </source>
</reference>
<dbReference type="Proteomes" id="UP001204151">
    <property type="component" value="Unassembled WGS sequence"/>
</dbReference>
<feature type="transmembrane region" description="Helical" evidence="1">
    <location>
        <begin position="255"/>
        <end position="277"/>
    </location>
</feature>
<protein>
    <submittedName>
        <fullName evidence="3">Acyltransferase</fullName>
    </submittedName>
</protein>
<feature type="transmembrane region" description="Helical" evidence="1">
    <location>
        <begin position="50"/>
        <end position="70"/>
    </location>
</feature>
<feature type="transmembrane region" description="Helical" evidence="1">
    <location>
        <begin position="225"/>
        <end position="243"/>
    </location>
</feature>
<organism evidence="3 4">
    <name type="scientific">Massilia pinisoli</name>
    <dbReference type="NCBI Taxonomy" id="1772194"/>
    <lineage>
        <taxon>Bacteria</taxon>
        <taxon>Pseudomonadati</taxon>
        <taxon>Pseudomonadota</taxon>
        <taxon>Betaproteobacteria</taxon>
        <taxon>Burkholderiales</taxon>
        <taxon>Oxalobacteraceae</taxon>
        <taxon>Telluria group</taxon>
        <taxon>Massilia</taxon>
    </lineage>
</organism>
<evidence type="ECO:0000313" key="3">
    <source>
        <dbReference type="EMBL" id="MCS0581314.1"/>
    </source>
</evidence>